<keyword evidence="3" id="KW-1185">Reference proteome</keyword>
<dbReference type="NCBIfam" id="NF009604">
    <property type="entry name" value="PRK13057.1"/>
    <property type="match status" value="1"/>
</dbReference>
<dbReference type="Pfam" id="PF00781">
    <property type="entry name" value="DAGK_cat"/>
    <property type="match status" value="1"/>
</dbReference>
<reference evidence="2 3" key="1">
    <citation type="submission" date="2020-05" db="EMBL/GenBank/DDBJ databases">
        <title>Complete closed genome sequence of Defluviicoccus vanus.</title>
        <authorList>
            <person name="Bessarab I."/>
            <person name="Arumugam K."/>
            <person name="Maszenan A.M."/>
            <person name="Seviour R.J."/>
            <person name="Williams R.B."/>
        </authorList>
    </citation>
    <scope>NUCLEOTIDE SEQUENCE [LARGE SCALE GENOMIC DNA]</scope>
    <source>
        <strain evidence="2 3">Ben 114</strain>
    </source>
</reference>
<dbReference type="GO" id="GO:0016301">
    <property type="term" value="F:kinase activity"/>
    <property type="evidence" value="ECO:0007669"/>
    <property type="project" value="UniProtKB-KW"/>
</dbReference>
<gene>
    <name evidence="2" type="ORF">HQ394_18240</name>
</gene>
<dbReference type="InterPro" id="IPR045540">
    <property type="entry name" value="YegS/DAGK_C"/>
</dbReference>
<dbReference type="Gene3D" id="3.40.50.10330">
    <property type="entry name" value="Probable inorganic polyphosphate/atp-NAD kinase, domain 1"/>
    <property type="match status" value="1"/>
</dbReference>
<dbReference type="AlphaFoldDB" id="A0A7H1N5A9"/>
<keyword evidence="2" id="KW-0808">Transferase</keyword>
<dbReference type="GO" id="GO:0008929">
    <property type="term" value="F:methylglyoxal synthase activity"/>
    <property type="evidence" value="ECO:0007669"/>
    <property type="project" value="InterPro"/>
</dbReference>
<dbReference type="KEGG" id="dvn:HQ394_18240"/>
<dbReference type="InterPro" id="IPR005218">
    <property type="entry name" value="Diacylglycerol/lipid_kinase"/>
</dbReference>
<evidence type="ECO:0000313" key="2">
    <source>
        <dbReference type="EMBL" id="QNT70895.1"/>
    </source>
</evidence>
<dbReference type="InterPro" id="IPR004363">
    <property type="entry name" value="Methylgl_synth"/>
</dbReference>
<name>A0A7H1N5A9_9PROT</name>
<dbReference type="Proteomes" id="UP000516369">
    <property type="component" value="Chromosome"/>
</dbReference>
<dbReference type="EMBL" id="CP053923">
    <property type="protein sequence ID" value="QNT70895.1"/>
    <property type="molecule type" value="Genomic_DNA"/>
</dbReference>
<sequence length="234" mass="25461">MSAAADTLLETGLVLGILPMGNANDLARTLGIPFALIAAAKVIAAGRTRLIDIGRVNGRHFFNVASVGLSVDIADRLTCEAKQRWGILAYLRCSWEAVRAAKHFHAQINCDGTAEVIETIQIAVGNGRHYGGGMTIVDDATIDDGRLDLYALPPHPWWRLMTLAPQLRWGTHRPVPDIHSRHGEEIRIETKRPMPVNVDGEVITKTPAVFEVVRAALRVFAPDQAPGLQPIGDC</sequence>
<dbReference type="PANTHER" id="PTHR30492:SF0">
    <property type="entry name" value="METHYLGLYOXAL SYNTHASE"/>
    <property type="match status" value="1"/>
</dbReference>
<dbReference type="Gene3D" id="2.60.200.40">
    <property type="match status" value="1"/>
</dbReference>
<dbReference type="InterPro" id="IPR001206">
    <property type="entry name" value="Diacylglycerol_kinase_cat_dom"/>
</dbReference>
<dbReference type="NCBIfam" id="TIGR00147">
    <property type="entry name" value="YegS/Rv2252/BmrU family lipid kinase"/>
    <property type="match status" value="1"/>
</dbReference>
<dbReference type="GO" id="GO:0005829">
    <property type="term" value="C:cytosol"/>
    <property type="evidence" value="ECO:0007669"/>
    <property type="project" value="TreeGrafter"/>
</dbReference>
<dbReference type="InterPro" id="IPR017438">
    <property type="entry name" value="ATP-NAD_kinase_N"/>
</dbReference>
<accession>A0A7H1N5A9</accession>
<dbReference type="SUPFAM" id="SSF111331">
    <property type="entry name" value="NAD kinase/diacylglycerol kinase-like"/>
    <property type="match status" value="1"/>
</dbReference>
<dbReference type="PROSITE" id="PS50146">
    <property type="entry name" value="DAGK"/>
    <property type="match status" value="1"/>
</dbReference>
<organism evidence="2 3">
    <name type="scientific">Defluviicoccus vanus</name>
    <dbReference type="NCBI Taxonomy" id="111831"/>
    <lineage>
        <taxon>Bacteria</taxon>
        <taxon>Pseudomonadati</taxon>
        <taxon>Pseudomonadota</taxon>
        <taxon>Alphaproteobacteria</taxon>
        <taxon>Rhodospirillales</taxon>
        <taxon>Rhodospirillaceae</taxon>
        <taxon>Defluviicoccus</taxon>
    </lineage>
</organism>
<dbReference type="Pfam" id="PF19279">
    <property type="entry name" value="YegS_C"/>
    <property type="match status" value="1"/>
</dbReference>
<keyword evidence="2" id="KW-0418">Kinase</keyword>
<dbReference type="GO" id="GO:0008654">
    <property type="term" value="P:phospholipid biosynthetic process"/>
    <property type="evidence" value="ECO:0007669"/>
    <property type="project" value="InterPro"/>
</dbReference>
<dbReference type="InterPro" id="IPR016064">
    <property type="entry name" value="NAD/diacylglycerol_kinase_sf"/>
</dbReference>
<proteinExistence type="predicted"/>
<dbReference type="GO" id="GO:0019242">
    <property type="term" value="P:methylglyoxal biosynthetic process"/>
    <property type="evidence" value="ECO:0007669"/>
    <property type="project" value="InterPro"/>
</dbReference>
<feature type="domain" description="DAGKc" evidence="1">
    <location>
        <begin position="1"/>
        <end position="60"/>
    </location>
</feature>
<evidence type="ECO:0000259" key="1">
    <source>
        <dbReference type="PROSITE" id="PS50146"/>
    </source>
</evidence>
<dbReference type="PANTHER" id="PTHR30492">
    <property type="entry name" value="METHYLGLYOXAL SYNTHASE"/>
    <property type="match status" value="1"/>
</dbReference>
<protein>
    <submittedName>
        <fullName evidence="2">Lipid kinase</fullName>
    </submittedName>
</protein>
<evidence type="ECO:0000313" key="3">
    <source>
        <dbReference type="Proteomes" id="UP000516369"/>
    </source>
</evidence>
<dbReference type="GO" id="GO:0005524">
    <property type="term" value="F:ATP binding"/>
    <property type="evidence" value="ECO:0007669"/>
    <property type="project" value="InterPro"/>
</dbReference>